<evidence type="ECO:0000313" key="1">
    <source>
        <dbReference type="EMBL" id="RKG99198.1"/>
    </source>
</evidence>
<reference evidence="2" key="1">
    <citation type="submission" date="2018-09" db="EMBL/GenBank/DDBJ databases">
        <authorList>
            <person name="Livingstone P.G."/>
            <person name="Whitworth D.E."/>
        </authorList>
    </citation>
    <scope>NUCLEOTIDE SEQUENCE [LARGE SCALE GENOMIC DNA]</scope>
    <source>
        <strain evidence="2">CA043D</strain>
    </source>
</reference>
<dbReference type="RefSeq" id="WP_120605468.1">
    <property type="nucleotide sequence ID" value="NZ_RAWE01000119.1"/>
</dbReference>
<dbReference type="Proteomes" id="UP000268313">
    <property type="component" value="Unassembled WGS sequence"/>
</dbReference>
<accession>A0A3A8JWD8</accession>
<organism evidence="1 2">
    <name type="scientific">Corallococcus carmarthensis</name>
    <dbReference type="NCBI Taxonomy" id="2316728"/>
    <lineage>
        <taxon>Bacteria</taxon>
        <taxon>Pseudomonadati</taxon>
        <taxon>Myxococcota</taxon>
        <taxon>Myxococcia</taxon>
        <taxon>Myxococcales</taxon>
        <taxon>Cystobacterineae</taxon>
        <taxon>Myxococcaceae</taxon>
        <taxon>Corallococcus</taxon>
    </lineage>
</organism>
<protein>
    <submittedName>
        <fullName evidence="1">Uncharacterized protein</fullName>
    </submittedName>
</protein>
<proteinExistence type="predicted"/>
<keyword evidence="2" id="KW-1185">Reference proteome</keyword>
<dbReference type="AlphaFoldDB" id="A0A3A8JWD8"/>
<dbReference type="OrthoDB" id="5499579at2"/>
<dbReference type="EMBL" id="RAWE01000119">
    <property type="protein sequence ID" value="RKG99198.1"/>
    <property type="molecule type" value="Genomic_DNA"/>
</dbReference>
<evidence type="ECO:0000313" key="2">
    <source>
        <dbReference type="Proteomes" id="UP000268313"/>
    </source>
</evidence>
<sequence length="276" mass="29433">MAYLTLSGIEVRCSAAKGLTQKPTLLGPRVRTFRGWAQSGTRARVYTWSAGTPPMPMTDAQALRRLLDGDGHSWTFADATANSFTSSKGAVPSSLNGVPQAGTAIPGRWGNGAMFLNPGEEVTWAIGTRLDCTVGFWLRTDYVGSNWTHVVACFKADALYVNGSELGIVDDMEGELGLVVSVSEGVLSVLAAADVAVSDLVYLPYTVPPAWVPQWAAATAPFGPLPYHTADGYGLPAPCRVLGQAGDAQAVEYDEDGARVQGQYLDFELWQQPEDT</sequence>
<gene>
    <name evidence="1" type="ORF">D7X32_27100</name>
</gene>
<comment type="caution">
    <text evidence="1">The sequence shown here is derived from an EMBL/GenBank/DDBJ whole genome shotgun (WGS) entry which is preliminary data.</text>
</comment>
<name>A0A3A8JWD8_9BACT</name>